<dbReference type="EMBL" id="JAAXOO010000001">
    <property type="protein sequence ID" value="NKY31466.1"/>
    <property type="molecule type" value="Genomic_DNA"/>
</dbReference>
<keyword evidence="2" id="KW-0670">Pyruvate</keyword>
<dbReference type="PANTHER" id="PTHR43615:SF1">
    <property type="entry name" value="PPDK_N DOMAIN-CONTAINING PROTEIN"/>
    <property type="match status" value="1"/>
</dbReference>
<dbReference type="InterPro" id="IPR008279">
    <property type="entry name" value="PEP-util_enz_mobile_dom"/>
</dbReference>
<keyword evidence="3" id="KW-1185">Reference proteome</keyword>
<keyword evidence="2" id="KW-0418">Kinase</keyword>
<dbReference type="PANTHER" id="PTHR43615">
    <property type="entry name" value="PHOSPHOENOLPYRUVATE SYNTHASE-RELATED"/>
    <property type="match status" value="1"/>
</dbReference>
<organism evidence="2 3">
    <name type="scientific">Nocardia speluncae</name>
    <dbReference type="NCBI Taxonomy" id="419477"/>
    <lineage>
        <taxon>Bacteria</taxon>
        <taxon>Bacillati</taxon>
        <taxon>Actinomycetota</taxon>
        <taxon>Actinomycetes</taxon>
        <taxon>Mycobacteriales</taxon>
        <taxon>Nocardiaceae</taxon>
        <taxon>Nocardia</taxon>
    </lineage>
</organism>
<gene>
    <name evidence="2" type="ORF">HGA13_00045</name>
</gene>
<sequence length="536" mass="58407">MSTREIVEETLDNTTIDPAVTWTTGNVAEAFPGVFTTLGFTFINASVELATRTTFRNLGVLTGSQVHVPDRPEDMFWTLFAGRAAANIDKFREIANITPGTSATAVEQQLFGYVRPETVDANSARRYPVIVVKAPAAVLRLPKRHDAEFAGLRRWRLAHLDGIDTLDHAGCVELLDDARQRFQRMLTAHMLVAFVSSGLADRVTDMLAGLDLAHLAPALLSGVGSDESEIAHDLWALAHDEIGLREFTDRHGYHGTNEGQLSGVTWREDPTPVLNRLADYRAVAADSPRAPRNRSREQIETRARALAELQAALPRRKRRGAARYVRWAARWIALREQGKAGYLLTFDIARAAMRRQGALLVEAGVIDDIDDVFHLSYDDVCAGVTGDRRVLVAARRAQYDERCDYRLPQAWAGVPQLIKSGETEAPALDVSGVVTGVAASGGVVEGRARVVRDPSTTELDDGDILVCETTDPSWVSLFLVAAGVVTDYGGLLSHGPIVARELGIPCVCGTENGSYRIRDGQHIRLDGDAGTVTVLG</sequence>
<dbReference type="SUPFAM" id="SSF52009">
    <property type="entry name" value="Phosphohistidine domain"/>
    <property type="match status" value="1"/>
</dbReference>
<protein>
    <submittedName>
        <fullName evidence="2">Phosphoenolpyruvate carboxykinase</fullName>
    </submittedName>
</protein>
<feature type="domain" description="PEP-utilising enzyme mobile" evidence="1">
    <location>
        <begin position="460"/>
        <end position="530"/>
    </location>
</feature>
<dbReference type="InterPro" id="IPR051549">
    <property type="entry name" value="PEP_Utilizing_Enz"/>
</dbReference>
<dbReference type="AlphaFoldDB" id="A0A846X9Y8"/>
<keyword evidence="2" id="KW-0808">Transferase</keyword>
<proteinExistence type="predicted"/>
<name>A0A846X9Y8_9NOCA</name>
<dbReference type="RefSeq" id="WP_084471603.1">
    <property type="nucleotide sequence ID" value="NZ_JAAXOO010000001.1"/>
</dbReference>
<reference evidence="2 3" key="1">
    <citation type="submission" date="2020-04" db="EMBL/GenBank/DDBJ databases">
        <title>MicrobeNet Type strains.</title>
        <authorList>
            <person name="Nicholson A.C."/>
        </authorList>
    </citation>
    <scope>NUCLEOTIDE SEQUENCE [LARGE SCALE GENOMIC DNA]</scope>
    <source>
        <strain evidence="2 3">DSM 45078</strain>
    </source>
</reference>
<dbReference type="GO" id="GO:0016301">
    <property type="term" value="F:kinase activity"/>
    <property type="evidence" value="ECO:0007669"/>
    <property type="project" value="UniProtKB-KW"/>
</dbReference>
<dbReference type="Gene3D" id="3.50.30.10">
    <property type="entry name" value="Phosphohistidine domain"/>
    <property type="match status" value="1"/>
</dbReference>
<accession>A0A846X9Y8</accession>
<dbReference type="InterPro" id="IPR036637">
    <property type="entry name" value="Phosphohistidine_dom_sf"/>
</dbReference>
<dbReference type="Proteomes" id="UP000565715">
    <property type="component" value="Unassembled WGS sequence"/>
</dbReference>
<comment type="caution">
    <text evidence="2">The sequence shown here is derived from an EMBL/GenBank/DDBJ whole genome shotgun (WGS) entry which is preliminary data.</text>
</comment>
<evidence type="ECO:0000313" key="2">
    <source>
        <dbReference type="EMBL" id="NKY31466.1"/>
    </source>
</evidence>
<evidence type="ECO:0000313" key="3">
    <source>
        <dbReference type="Proteomes" id="UP000565715"/>
    </source>
</evidence>
<evidence type="ECO:0000259" key="1">
    <source>
        <dbReference type="Pfam" id="PF00391"/>
    </source>
</evidence>
<dbReference type="Pfam" id="PF00391">
    <property type="entry name" value="PEP-utilizers"/>
    <property type="match status" value="1"/>
</dbReference>